<reference evidence="15 16" key="1">
    <citation type="submission" date="2024-03" db="EMBL/GenBank/DDBJ databases">
        <title>The genome assembly and annotation of the cricket Gryllus longicercus Weissman &amp; Gray.</title>
        <authorList>
            <person name="Szrajer S."/>
            <person name="Gray D."/>
            <person name="Ylla G."/>
        </authorList>
    </citation>
    <scope>NUCLEOTIDE SEQUENCE [LARGE SCALE GENOMIC DNA]</scope>
    <source>
        <strain evidence="15">DAG 2021-001</strain>
        <tissue evidence="15">Whole body minus gut</tissue>
    </source>
</reference>
<dbReference type="GO" id="GO:0140944">
    <property type="term" value="F:histone H4K20 monomethyltransferase activity"/>
    <property type="evidence" value="ECO:0007669"/>
    <property type="project" value="UniProtKB-EC"/>
</dbReference>
<dbReference type="InterPro" id="IPR051760">
    <property type="entry name" value="KMT5A"/>
</dbReference>
<feature type="compositionally biased region" description="Basic and acidic residues" evidence="13">
    <location>
        <begin position="13"/>
        <end position="34"/>
    </location>
</feature>
<keyword evidence="7" id="KW-0949">S-adenosyl-L-methionine</keyword>
<keyword evidence="5" id="KW-0489">Methyltransferase</keyword>
<dbReference type="GO" id="GO:0006357">
    <property type="term" value="P:regulation of transcription by RNA polymerase II"/>
    <property type="evidence" value="ECO:0007669"/>
    <property type="project" value="TreeGrafter"/>
</dbReference>
<dbReference type="InterPro" id="IPR016858">
    <property type="entry name" value="KMT5A-like"/>
</dbReference>
<dbReference type="SMART" id="SM00317">
    <property type="entry name" value="SET"/>
    <property type="match status" value="1"/>
</dbReference>
<name>A0AAN9Z1K4_9ORTH</name>
<dbReference type="PROSITE" id="PS51571">
    <property type="entry name" value="SAM_MT43_PR_SET"/>
    <property type="match status" value="1"/>
</dbReference>
<evidence type="ECO:0000256" key="9">
    <source>
        <dbReference type="ARBA" id="ARBA00023015"/>
    </source>
</evidence>
<evidence type="ECO:0000256" key="3">
    <source>
        <dbReference type="ARBA" id="ARBA00012187"/>
    </source>
</evidence>
<dbReference type="GO" id="GO:0043516">
    <property type="term" value="P:regulation of DNA damage response, signal transduction by p53 class mediator"/>
    <property type="evidence" value="ECO:0007669"/>
    <property type="project" value="TreeGrafter"/>
</dbReference>
<dbReference type="Gene3D" id="2.170.270.10">
    <property type="entry name" value="SET domain"/>
    <property type="match status" value="1"/>
</dbReference>
<evidence type="ECO:0000256" key="6">
    <source>
        <dbReference type="ARBA" id="ARBA00022679"/>
    </source>
</evidence>
<dbReference type="InterPro" id="IPR047266">
    <property type="entry name" value="KMT5A-like_SET"/>
</dbReference>
<dbReference type="EC" id="2.1.1.361" evidence="3"/>
<evidence type="ECO:0000256" key="7">
    <source>
        <dbReference type="ARBA" id="ARBA00022691"/>
    </source>
</evidence>
<dbReference type="SUPFAM" id="SSF82199">
    <property type="entry name" value="SET domain"/>
    <property type="match status" value="1"/>
</dbReference>
<evidence type="ECO:0000256" key="10">
    <source>
        <dbReference type="ARBA" id="ARBA00023163"/>
    </source>
</evidence>
<dbReference type="PROSITE" id="PS50280">
    <property type="entry name" value="SET"/>
    <property type="match status" value="1"/>
</dbReference>
<feature type="compositionally biased region" description="Basic residues" evidence="13">
    <location>
        <begin position="1"/>
        <end position="12"/>
    </location>
</feature>
<evidence type="ECO:0000256" key="4">
    <source>
        <dbReference type="ARBA" id="ARBA00022454"/>
    </source>
</evidence>
<dbReference type="PANTHER" id="PTHR46167">
    <property type="entry name" value="N-LYSINE METHYLTRANSFERASE KMT5A"/>
    <property type="match status" value="1"/>
</dbReference>
<evidence type="ECO:0000256" key="2">
    <source>
        <dbReference type="ARBA" id="ARBA00004286"/>
    </source>
</evidence>
<dbReference type="GO" id="GO:0005634">
    <property type="term" value="C:nucleus"/>
    <property type="evidence" value="ECO:0007669"/>
    <property type="project" value="UniProtKB-SubCell"/>
</dbReference>
<dbReference type="GO" id="GO:0032259">
    <property type="term" value="P:methylation"/>
    <property type="evidence" value="ECO:0007669"/>
    <property type="project" value="UniProtKB-KW"/>
</dbReference>
<keyword evidence="11" id="KW-0539">Nucleus</keyword>
<dbReference type="AlphaFoldDB" id="A0AAN9Z1K4"/>
<dbReference type="InterPro" id="IPR046341">
    <property type="entry name" value="SET_dom_sf"/>
</dbReference>
<dbReference type="InterPro" id="IPR001214">
    <property type="entry name" value="SET_dom"/>
</dbReference>
<keyword evidence="16" id="KW-1185">Reference proteome</keyword>
<feature type="region of interest" description="Disordered" evidence="13">
    <location>
        <begin position="1"/>
        <end position="45"/>
    </location>
</feature>
<keyword evidence="6" id="KW-0808">Transferase</keyword>
<keyword evidence="9" id="KW-0805">Transcription regulation</keyword>
<evidence type="ECO:0000256" key="12">
    <source>
        <dbReference type="ARBA" id="ARBA00047784"/>
    </source>
</evidence>
<keyword evidence="4" id="KW-0158">Chromosome</keyword>
<comment type="catalytic activity">
    <reaction evidence="12">
        <text>L-lysyl(20)-[histone H4] + S-adenosyl-L-methionine = N(6)-methyl-L-lysyl(20)-[histone H4] + S-adenosyl-L-homocysteine + H(+)</text>
        <dbReference type="Rhea" id="RHEA:60344"/>
        <dbReference type="Rhea" id="RHEA-COMP:15554"/>
        <dbReference type="Rhea" id="RHEA-COMP:15555"/>
        <dbReference type="ChEBI" id="CHEBI:15378"/>
        <dbReference type="ChEBI" id="CHEBI:29969"/>
        <dbReference type="ChEBI" id="CHEBI:57856"/>
        <dbReference type="ChEBI" id="CHEBI:59789"/>
        <dbReference type="ChEBI" id="CHEBI:61929"/>
        <dbReference type="EC" id="2.1.1.361"/>
    </reaction>
</comment>
<evidence type="ECO:0000256" key="5">
    <source>
        <dbReference type="ARBA" id="ARBA00022603"/>
    </source>
</evidence>
<gene>
    <name evidence="15" type="ORF">R5R35_007075</name>
</gene>
<accession>A0AAN9Z1K4</accession>
<evidence type="ECO:0000313" key="16">
    <source>
        <dbReference type="Proteomes" id="UP001378592"/>
    </source>
</evidence>
<keyword evidence="10" id="KW-0804">Transcription</keyword>
<evidence type="ECO:0000256" key="11">
    <source>
        <dbReference type="ARBA" id="ARBA00023242"/>
    </source>
</evidence>
<organism evidence="15 16">
    <name type="scientific">Gryllus longicercus</name>
    <dbReference type="NCBI Taxonomy" id="2509291"/>
    <lineage>
        <taxon>Eukaryota</taxon>
        <taxon>Metazoa</taxon>
        <taxon>Ecdysozoa</taxon>
        <taxon>Arthropoda</taxon>
        <taxon>Hexapoda</taxon>
        <taxon>Insecta</taxon>
        <taxon>Pterygota</taxon>
        <taxon>Neoptera</taxon>
        <taxon>Polyneoptera</taxon>
        <taxon>Orthoptera</taxon>
        <taxon>Ensifera</taxon>
        <taxon>Gryllidea</taxon>
        <taxon>Grylloidea</taxon>
        <taxon>Gryllidae</taxon>
        <taxon>Gryllinae</taxon>
        <taxon>Gryllus</taxon>
    </lineage>
</organism>
<proteinExistence type="predicted"/>
<sequence length="336" mass="38132">MARGRRKGTKSRVKSEVANSDKDQSCKSPKDIKVSRGVNGRLSHASPIIPEKELITHYFHPVPSPDAPEKEKEPSYCESAVSSAHEIEIVEIVKANDGKTTPHKIQHNTQVIQSPSSALQQLRITYTPKKSGKSRQRLNPSQAGNQQVCVPKPACCAKQNGNHELSEYFPVRRSERKTKRTVLQEKQHRMEAAVLADCEEGLEVHNFEGKGRGIVATRFFCKGEFVVEYAGELIDMTEAKVRERMYAQDQNTGCYMYYFRHRNTQYCVDATSESGRLGRLVNHSRNGNLQTKTLEIKSRPRLVLIAREDISPGEEVTYDYGDRSKESIRYHPWLLS</sequence>
<dbReference type="CDD" id="cd10528">
    <property type="entry name" value="SET_SETD8"/>
    <property type="match status" value="1"/>
</dbReference>
<dbReference type="Proteomes" id="UP001378592">
    <property type="component" value="Unassembled WGS sequence"/>
</dbReference>
<protein>
    <recommendedName>
        <fullName evidence="3">[histone H4]-lysine(20) N-methyltransferase</fullName>
        <ecNumber evidence="3">2.1.1.361</ecNumber>
    </recommendedName>
</protein>
<keyword evidence="8" id="KW-0156">Chromatin regulator</keyword>
<evidence type="ECO:0000313" key="15">
    <source>
        <dbReference type="EMBL" id="KAK7792758.1"/>
    </source>
</evidence>
<dbReference type="EMBL" id="JAZDUA010000428">
    <property type="protein sequence ID" value="KAK7792758.1"/>
    <property type="molecule type" value="Genomic_DNA"/>
</dbReference>
<feature type="domain" description="SET" evidence="14">
    <location>
        <begin position="200"/>
        <end position="321"/>
    </location>
</feature>
<evidence type="ECO:0000256" key="13">
    <source>
        <dbReference type="SAM" id="MobiDB-lite"/>
    </source>
</evidence>
<comment type="subcellular location">
    <subcellularLocation>
        <location evidence="2">Chromosome</location>
    </subcellularLocation>
    <subcellularLocation>
        <location evidence="1">Nucleus</location>
    </subcellularLocation>
</comment>
<dbReference type="PANTHER" id="PTHR46167:SF1">
    <property type="entry name" value="N-LYSINE METHYLTRANSFERASE KMT5A"/>
    <property type="match status" value="1"/>
</dbReference>
<dbReference type="GO" id="GO:0005700">
    <property type="term" value="C:polytene chromosome"/>
    <property type="evidence" value="ECO:0007669"/>
    <property type="project" value="TreeGrafter"/>
</dbReference>
<dbReference type="Pfam" id="PF00856">
    <property type="entry name" value="SET"/>
    <property type="match status" value="1"/>
</dbReference>
<evidence type="ECO:0000259" key="14">
    <source>
        <dbReference type="PROSITE" id="PS50280"/>
    </source>
</evidence>
<evidence type="ECO:0000256" key="8">
    <source>
        <dbReference type="ARBA" id="ARBA00022853"/>
    </source>
</evidence>
<evidence type="ECO:0000256" key="1">
    <source>
        <dbReference type="ARBA" id="ARBA00004123"/>
    </source>
</evidence>
<comment type="caution">
    <text evidence="15">The sequence shown here is derived from an EMBL/GenBank/DDBJ whole genome shotgun (WGS) entry which is preliminary data.</text>
</comment>